<evidence type="ECO:0000256" key="3">
    <source>
        <dbReference type="ARBA" id="ARBA00023014"/>
    </source>
</evidence>
<name>A0A419F698_9BACT</name>
<comment type="caution">
    <text evidence="5">The sequence shown here is derived from an EMBL/GenBank/DDBJ whole genome shotgun (WGS) entry which is preliminary data.</text>
</comment>
<sequence>MSKGSYQKLAEHLEAMPHGYPKTESGVEIRILKKIFTEEEAEVASQMKLVPETAEQVTERLGRDPKKMAEILERMTSKGQLMGMGPAESRMYSAFPFILGIHEFQLARLDKEYVELFEQYLEEAFIEHVGKEAPAQIRVYPVEQAIPNELTVLPFEKVSNMVEKAQSWAVSDCICRKEMKIIGKGCNRTMNNCIAFSPDPHGFDIEYRGARKATKQEVLELLKKAEEEGLVHNSWNVQDDHVFICNCCTCCCAILRGVKMAKSPHMLAKSNYLANIDPETCVACGVCADERCPVGAIESRSEYYEVNQDRCIGCGVCVVTCPSGALSLVRKDEEHIDVPPENMITWTMEKAQKTGRTLEGLI</sequence>
<evidence type="ECO:0000256" key="1">
    <source>
        <dbReference type="ARBA" id="ARBA00022723"/>
    </source>
</evidence>
<dbReference type="Proteomes" id="UP000285961">
    <property type="component" value="Unassembled WGS sequence"/>
</dbReference>
<organism evidence="5 6">
    <name type="scientific">Candidatus Abyssobacteria bacterium SURF_17</name>
    <dbReference type="NCBI Taxonomy" id="2093361"/>
    <lineage>
        <taxon>Bacteria</taxon>
        <taxon>Pseudomonadati</taxon>
        <taxon>Candidatus Hydrogenedentota</taxon>
        <taxon>Candidatus Abyssobacteria</taxon>
    </lineage>
</organism>
<accession>A0A419F698</accession>
<protein>
    <submittedName>
        <fullName evidence="5">4Fe-4S ferredoxin</fullName>
    </submittedName>
</protein>
<feature type="domain" description="4Fe-4S ferredoxin-type" evidence="4">
    <location>
        <begin position="272"/>
        <end position="298"/>
    </location>
</feature>
<gene>
    <name evidence="5" type="ORF">C4532_03585</name>
</gene>
<dbReference type="GO" id="GO:0046872">
    <property type="term" value="F:metal ion binding"/>
    <property type="evidence" value="ECO:0007669"/>
    <property type="project" value="UniProtKB-KW"/>
</dbReference>
<evidence type="ECO:0000313" key="6">
    <source>
        <dbReference type="Proteomes" id="UP000285961"/>
    </source>
</evidence>
<dbReference type="Pfam" id="PF00037">
    <property type="entry name" value="Fer4"/>
    <property type="match status" value="1"/>
</dbReference>
<keyword evidence="2" id="KW-0408">Iron</keyword>
<dbReference type="PROSITE" id="PS00198">
    <property type="entry name" value="4FE4S_FER_1"/>
    <property type="match status" value="1"/>
</dbReference>
<dbReference type="GO" id="GO:0051536">
    <property type="term" value="F:iron-sulfur cluster binding"/>
    <property type="evidence" value="ECO:0007669"/>
    <property type="project" value="UniProtKB-KW"/>
</dbReference>
<dbReference type="AlphaFoldDB" id="A0A419F698"/>
<evidence type="ECO:0000313" key="5">
    <source>
        <dbReference type="EMBL" id="RJP73917.1"/>
    </source>
</evidence>
<reference evidence="5 6" key="1">
    <citation type="journal article" date="2017" name="ISME J.">
        <title>Energy and carbon metabolisms in a deep terrestrial subsurface fluid microbial community.</title>
        <authorList>
            <person name="Momper L."/>
            <person name="Jungbluth S.P."/>
            <person name="Lee M.D."/>
            <person name="Amend J.P."/>
        </authorList>
    </citation>
    <scope>NUCLEOTIDE SEQUENCE [LARGE SCALE GENOMIC DNA]</scope>
    <source>
        <strain evidence="5">SURF_17</strain>
    </source>
</reference>
<dbReference type="PROSITE" id="PS51379">
    <property type="entry name" value="4FE4S_FER_2"/>
    <property type="match status" value="2"/>
</dbReference>
<evidence type="ECO:0000259" key="4">
    <source>
        <dbReference type="PROSITE" id="PS51379"/>
    </source>
</evidence>
<keyword evidence="1" id="KW-0479">Metal-binding</keyword>
<dbReference type="InterPro" id="IPR017896">
    <property type="entry name" value="4Fe4S_Fe-S-bd"/>
</dbReference>
<dbReference type="InterPro" id="IPR017900">
    <property type="entry name" value="4Fe4S_Fe_S_CS"/>
</dbReference>
<dbReference type="EMBL" id="QZKI01000022">
    <property type="protein sequence ID" value="RJP73917.1"/>
    <property type="molecule type" value="Genomic_DNA"/>
</dbReference>
<dbReference type="SUPFAM" id="SSF54862">
    <property type="entry name" value="4Fe-4S ferredoxins"/>
    <property type="match status" value="1"/>
</dbReference>
<proteinExistence type="predicted"/>
<feature type="domain" description="4Fe-4S ferredoxin-type" evidence="4">
    <location>
        <begin position="302"/>
        <end position="331"/>
    </location>
</feature>
<evidence type="ECO:0000256" key="2">
    <source>
        <dbReference type="ARBA" id="ARBA00023004"/>
    </source>
</evidence>
<dbReference type="Gene3D" id="3.30.70.20">
    <property type="match status" value="1"/>
</dbReference>
<keyword evidence="3" id="KW-0411">Iron-sulfur</keyword>